<feature type="compositionally biased region" description="Basic and acidic residues" evidence="1">
    <location>
        <begin position="125"/>
        <end position="144"/>
    </location>
</feature>
<feature type="compositionally biased region" description="Basic and acidic residues" evidence="1">
    <location>
        <begin position="156"/>
        <end position="176"/>
    </location>
</feature>
<feature type="region of interest" description="Disordered" evidence="1">
    <location>
        <begin position="125"/>
        <end position="189"/>
    </location>
</feature>
<accession>G0U1W4</accession>
<gene>
    <name evidence="2" type="ORF">TVY486_0900860</name>
</gene>
<dbReference type="AlphaFoldDB" id="G0U1W4"/>
<dbReference type="VEuPathDB" id="TriTrypDB:TvY486_0900860"/>
<evidence type="ECO:0000256" key="1">
    <source>
        <dbReference type="SAM" id="MobiDB-lite"/>
    </source>
</evidence>
<organism evidence="2">
    <name type="scientific">Trypanosoma vivax (strain Y486)</name>
    <dbReference type="NCBI Taxonomy" id="1055687"/>
    <lineage>
        <taxon>Eukaryota</taxon>
        <taxon>Discoba</taxon>
        <taxon>Euglenozoa</taxon>
        <taxon>Kinetoplastea</taxon>
        <taxon>Metakinetoplastina</taxon>
        <taxon>Trypanosomatida</taxon>
        <taxon>Trypanosomatidae</taxon>
        <taxon>Trypanosoma</taxon>
        <taxon>Duttonella</taxon>
    </lineage>
</organism>
<dbReference type="EMBL" id="HE573025">
    <property type="protein sequence ID" value="CCC50263.1"/>
    <property type="molecule type" value="Genomic_DNA"/>
</dbReference>
<evidence type="ECO:0000313" key="2">
    <source>
        <dbReference type="EMBL" id="CCC50263.1"/>
    </source>
</evidence>
<protein>
    <submittedName>
        <fullName evidence="2">Uncharacterized protein</fullName>
    </submittedName>
</protein>
<reference evidence="2" key="1">
    <citation type="journal article" date="2012" name="Proc. Natl. Acad. Sci. U.S.A.">
        <title>Antigenic diversity is generated by distinct evolutionary mechanisms in African trypanosome species.</title>
        <authorList>
            <person name="Jackson A.P."/>
            <person name="Berry A."/>
            <person name="Aslett M."/>
            <person name="Allison H.C."/>
            <person name="Burton P."/>
            <person name="Vavrova-Anderson J."/>
            <person name="Brown R."/>
            <person name="Browne H."/>
            <person name="Corton N."/>
            <person name="Hauser H."/>
            <person name="Gamble J."/>
            <person name="Gilderthorp R."/>
            <person name="Marcello L."/>
            <person name="McQuillan J."/>
            <person name="Otto T.D."/>
            <person name="Quail M.A."/>
            <person name="Sanders M.J."/>
            <person name="van Tonder A."/>
            <person name="Ginger M.L."/>
            <person name="Field M.C."/>
            <person name="Barry J.D."/>
            <person name="Hertz-Fowler C."/>
            <person name="Berriman M."/>
        </authorList>
    </citation>
    <scope>NUCLEOTIDE SEQUENCE</scope>
    <source>
        <strain evidence="2">Y486</strain>
    </source>
</reference>
<feature type="non-terminal residue" evidence="2">
    <location>
        <position position="265"/>
    </location>
</feature>
<feature type="region of interest" description="Disordered" evidence="1">
    <location>
        <begin position="222"/>
        <end position="265"/>
    </location>
</feature>
<sequence length="265" mass="27639">MSGQLNAGAKEWYPSNDLASFALPSSTATEKEGRDGLGNKASVESEPLACSGSATSSPALEGHRQGGFSLSPNPPAYYPSFMVVPGQNGVPQSQAAIGGMTLEGFNWAEEFERVMALTQELLERQLSGEHDAASRTEERGRMAEGHSSSTAADGGVHVDSRSERRERANGGREMSHKLGSATPAASPALFSELPGCDVVRPLVSGKWTNAATVLKDKISAQGGGKVCRGPGTECSASSAGGTDVDDLGRPLPPLTANGNRRWKKP</sequence>
<proteinExistence type="predicted"/>
<feature type="region of interest" description="Disordered" evidence="1">
    <location>
        <begin position="23"/>
        <end position="71"/>
    </location>
</feature>
<name>G0U1W4_TRYVY</name>